<protein>
    <recommendedName>
        <fullName evidence="3">Integrating conjugative element protein</fullName>
    </recommendedName>
</protein>
<dbReference type="EMBL" id="CP003415">
    <property type="protein sequence ID" value="AFI91591.1"/>
    <property type="molecule type" value="Genomic_DNA"/>
</dbReference>
<gene>
    <name evidence="1" type="ordered locus">W5S_3521</name>
</gene>
<dbReference type="Proteomes" id="UP000008044">
    <property type="component" value="Chromosome"/>
</dbReference>
<dbReference type="HOGENOM" id="CLU_119102_0_0_6"/>
<dbReference type="NCBIfam" id="TIGR03765">
    <property type="entry name" value="ICE_PFL_4695"/>
    <property type="match status" value="1"/>
</dbReference>
<dbReference type="KEGG" id="pec:W5S_3521"/>
<dbReference type="AlphaFoldDB" id="A0A0H3I9J7"/>
<evidence type="ECO:0000313" key="2">
    <source>
        <dbReference type="Proteomes" id="UP000008044"/>
    </source>
</evidence>
<dbReference type="InterPro" id="IPR021300">
    <property type="entry name" value="Integr_conj_element_PFL4695"/>
</dbReference>
<sequence>MNTLRPFLLFISSIIFPGISLLPSLSSAELTVVADLGGESTEPYFEAINAQTDPNFSGSALPQELSSPATAPGLTISSVLPVTTPELTPGKVSPRALRLTGMPPIFIIGDDPLSRDWVMKRAGELQRLKATGFVVSVSTEAFLRELQVLLPENDIAPVSGSDLAKRLQLSHYPVLITETGLSQ</sequence>
<dbReference type="eggNOG" id="COG3279">
    <property type="taxonomic scope" value="Bacteria"/>
</dbReference>
<dbReference type="PATRIC" id="fig|1166016.3.peg.3581"/>
<dbReference type="Pfam" id="PF11072">
    <property type="entry name" value="DUF2859"/>
    <property type="match status" value="1"/>
</dbReference>
<proteinExistence type="predicted"/>
<name>A0A0H3I9J7_PECPM</name>
<organism evidence="1 2">
    <name type="scientific">Pectobacterium parmentieri</name>
    <dbReference type="NCBI Taxonomy" id="1905730"/>
    <lineage>
        <taxon>Bacteria</taxon>
        <taxon>Pseudomonadati</taxon>
        <taxon>Pseudomonadota</taxon>
        <taxon>Gammaproteobacteria</taxon>
        <taxon>Enterobacterales</taxon>
        <taxon>Pectobacteriaceae</taxon>
        <taxon>Pectobacterium</taxon>
    </lineage>
</organism>
<evidence type="ECO:0008006" key="3">
    <source>
        <dbReference type="Google" id="ProtNLM"/>
    </source>
</evidence>
<accession>A0A0H3I9J7</accession>
<dbReference type="RefSeq" id="WP_014701062.1">
    <property type="nucleotide sequence ID" value="NC_017845.1"/>
</dbReference>
<evidence type="ECO:0000313" key="1">
    <source>
        <dbReference type="EMBL" id="AFI91591.1"/>
    </source>
</evidence>
<dbReference type="STRING" id="1905730.W5S_3521"/>
<reference evidence="1 2" key="1">
    <citation type="journal article" date="2012" name="J. Bacteriol.">
        <title>Genome sequence of Pectobacterium sp. strain SCC3193.</title>
        <authorList>
            <person name="Koskinen J.P."/>
            <person name="Laine P."/>
            <person name="Niemi O."/>
            <person name="Nykyri J."/>
            <person name="Harjunpaa H."/>
            <person name="Auvinen P."/>
            <person name="Paulin L."/>
            <person name="Pirhonen M."/>
            <person name="Palva T."/>
            <person name="Holm L."/>
        </authorList>
    </citation>
    <scope>NUCLEOTIDE SEQUENCE [LARGE SCALE GENOMIC DNA]</scope>
    <source>
        <strain evidence="1 2">SCC3193</strain>
    </source>
</reference>